<evidence type="ECO:0000313" key="4">
    <source>
        <dbReference type="EMBL" id="CAH0476778.1"/>
    </source>
</evidence>
<dbReference type="InterPro" id="IPR019448">
    <property type="entry name" value="NT-C2"/>
</dbReference>
<proteinExistence type="predicted"/>
<evidence type="ECO:0000313" key="5">
    <source>
        <dbReference type="Proteomes" id="UP001160483"/>
    </source>
</evidence>
<feature type="region of interest" description="Disordered" evidence="2">
    <location>
        <begin position="522"/>
        <end position="544"/>
    </location>
</feature>
<organism evidence="4 5">
    <name type="scientific">Peronospora belbahrii</name>
    <dbReference type="NCBI Taxonomy" id="622444"/>
    <lineage>
        <taxon>Eukaryota</taxon>
        <taxon>Sar</taxon>
        <taxon>Stramenopiles</taxon>
        <taxon>Oomycota</taxon>
        <taxon>Peronosporomycetes</taxon>
        <taxon>Peronosporales</taxon>
        <taxon>Peronosporaceae</taxon>
        <taxon>Peronospora</taxon>
    </lineage>
</organism>
<feature type="region of interest" description="Disordered" evidence="2">
    <location>
        <begin position="1"/>
        <end position="23"/>
    </location>
</feature>
<dbReference type="EMBL" id="CAKKTJ010000160">
    <property type="protein sequence ID" value="CAH0476778.1"/>
    <property type="molecule type" value="Genomic_DNA"/>
</dbReference>
<feature type="region of interest" description="Disordered" evidence="2">
    <location>
        <begin position="208"/>
        <end position="259"/>
    </location>
</feature>
<feature type="coiled-coil region" evidence="1">
    <location>
        <begin position="780"/>
        <end position="817"/>
    </location>
</feature>
<reference evidence="4" key="1">
    <citation type="submission" date="2021-11" db="EMBL/GenBank/DDBJ databases">
        <authorList>
            <person name="Islam A."/>
            <person name="Islam S."/>
            <person name="Flora M.S."/>
            <person name="Rahman M."/>
            <person name="Ziaur R.M."/>
            <person name="Epstein J.H."/>
            <person name="Hassan M."/>
            <person name="Klassen M."/>
            <person name="Woodard K."/>
            <person name="Webb A."/>
            <person name="Webby R.J."/>
            <person name="El Zowalaty M.E."/>
        </authorList>
    </citation>
    <scope>NUCLEOTIDE SEQUENCE</scope>
    <source>
        <strain evidence="4">Pbs3</strain>
    </source>
</reference>
<comment type="caution">
    <text evidence="4">The sequence shown here is derived from an EMBL/GenBank/DDBJ whole genome shotgun (WGS) entry which is preliminary data.</text>
</comment>
<evidence type="ECO:0000256" key="2">
    <source>
        <dbReference type="SAM" id="MobiDB-lite"/>
    </source>
</evidence>
<feature type="compositionally biased region" description="Polar residues" evidence="2">
    <location>
        <begin position="209"/>
        <end position="226"/>
    </location>
</feature>
<sequence>MGPRSIYKGTGVPTSTTAISTSTTTPRSNAATILVNLDVFIHRANIGHDISPNDHELIVLFRRNSKEVISEPTQWTFDHCAIWNQHLNIQTSLLGQKKAGQSGARTSTFLKKEYEIILVALPSHSAVALFSVDFATLVQLHASPQDRHKLFRISPLKCRDLAATLELDITWDLVQAPGNLHVNAAVDSETNLQAGSAGLAKLPPPSILLNKNSHALKPQTSTTQTPRSREINKSRRSANESTLVSTRRTTASLSSNGSERDLLEELSVSNCSNCRSAKRRLDRKEVQVMQLESFLKESQKRIDAQSTENEELMIREKAETRNAVHQRALTLRLLQELETAVHLCNNEMQVQDTTLLPQVELIERVKKFHEEMDSLLHCHSEHSERLKSSHLSQTPQRSQTTFDFRAETEAALRRNQRLQEHLEFLGRLMEYDSDAGEDSTRTYRAATDTSGTTISSVRSGSVTVDREERPVAFTMTQQLHNLERENFKLRSELEGVLANASSALKKHLGGFSSRMTKGLSLNAEVSETTSSSSREDIEESENENAAQLSQIREQHKFEAERSAALASELEQAKNDIKKLKDQVEVAQNESASKSDREQPLQAPGFLDKIYADVGKAKLVLEDRVKQLDELLANATKENDRLRNEIEDFEQQESDRHNEAIAVKPDARITELEELLKVREKELETNGEELVKTKRQLENAVNRARAGDSVKLELETELAAVRLSLKVAQEATTQLEHRMAVLSSSAAPASTTSHYSPSSDATVHGELADVQKQLKLSKQEVMQLRFRSNQLESVNERLEETLKEKRTLEVKLTALEGQLFEQRNRTITTDNNSFSQDVKNSTMLTEIQRELDTKSAQLTVAEREIEHLRLQCSEQRGMNFISGNTEDVIDKVKRFENEIGRLCERNDEQARRLEKLARRVTVAVRERDELEMIVEQMVTEMALLNKEVKVSTGVRKDRTPSILEDEEMEEKKVMLDRDLSSQTVGQSGTTIIDRYANAVASTSLSHIPSSSTPDVSSSKVAELVKNYSIHDENSDGVKFYKGLTKLQLESRHRNISSTSS</sequence>
<evidence type="ECO:0000256" key="1">
    <source>
        <dbReference type="SAM" id="Coils"/>
    </source>
</evidence>
<gene>
    <name evidence="4" type="ORF">PBS003_LOCUS3547</name>
</gene>
<evidence type="ECO:0000259" key="3">
    <source>
        <dbReference type="PROSITE" id="PS51840"/>
    </source>
</evidence>
<feature type="compositionally biased region" description="Low complexity" evidence="2">
    <location>
        <begin position="14"/>
        <end position="23"/>
    </location>
</feature>
<protein>
    <recommendedName>
        <fullName evidence="3">C2 NT-type domain-containing protein</fullName>
    </recommendedName>
</protein>
<dbReference type="Proteomes" id="UP001160483">
    <property type="component" value="Unassembled WGS sequence"/>
</dbReference>
<accession>A0AAU9KV55</accession>
<feature type="domain" description="C2 NT-type" evidence="3">
    <location>
        <begin position="25"/>
        <end position="173"/>
    </location>
</feature>
<feature type="coiled-coil region" evidence="1">
    <location>
        <begin position="562"/>
        <end position="699"/>
    </location>
</feature>
<feature type="coiled-coil region" evidence="1">
    <location>
        <begin position="843"/>
        <end position="946"/>
    </location>
</feature>
<feature type="compositionally biased region" description="Polar residues" evidence="2">
    <location>
        <begin position="239"/>
        <end position="257"/>
    </location>
</feature>
<name>A0AAU9KV55_9STRA</name>
<dbReference type="PROSITE" id="PS51840">
    <property type="entry name" value="C2_NT"/>
    <property type="match status" value="1"/>
</dbReference>
<dbReference type="AlphaFoldDB" id="A0AAU9KV55"/>
<dbReference type="Pfam" id="PF10358">
    <property type="entry name" value="NT-C2"/>
    <property type="match status" value="1"/>
</dbReference>
<keyword evidence="1" id="KW-0175">Coiled coil</keyword>